<reference evidence="4" key="1">
    <citation type="submission" date="2023-06" db="EMBL/GenBank/DDBJ databases">
        <title>Two Chryseobacterium gambrini strains from China.</title>
        <authorList>
            <person name="Zeng J."/>
            <person name="Wu Y."/>
        </authorList>
    </citation>
    <scope>NUCLEOTIDE SEQUENCE</scope>
    <source>
        <strain evidence="4">SQ219</strain>
    </source>
</reference>
<dbReference type="Gene3D" id="3.60.60.10">
    <property type="entry name" value="Penicillin V Acylase, Chain A"/>
    <property type="match status" value="1"/>
</dbReference>
<comment type="caution">
    <text evidence="4">The sequence shown here is derived from an EMBL/GenBank/DDBJ whole genome shotgun (WGS) entry which is preliminary data.</text>
</comment>
<evidence type="ECO:0000256" key="2">
    <source>
        <dbReference type="SAM" id="Phobius"/>
    </source>
</evidence>
<dbReference type="InterPro" id="IPR047794">
    <property type="entry name" value="C45_proenzyme-like"/>
</dbReference>
<feature type="repeat" description="TPR" evidence="1">
    <location>
        <begin position="545"/>
        <end position="578"/>
    </location>
</feature>
<organism evidence="4 5">
    <name type="scientific">Chryseobacterium gambrini</name>
    <dbReference type="NCBI Taxonomy" id="373672"/>
    <lineage>
        <taxon>Bacteria</taxon>
        <taxon>Pseudomonadati</taxon>
        <taxon>Bacteroidota</taxon>
        <taxon>Flavobacteriia</taxon>
        <taxon>Flavobacteriales</taxon>
        <taxon>Weeksellaceae</taxon>
        <taxon>Chryseobacterium group</taxon>
        <taxon>Chryseobacterium</taxon>
    </lineage>
</organism>
<keyword evidence="4" id="KW-0808">Transferase</keyword>
<keyword evidence="1" id="KW-0802">TPR repeat</keyword>
<dbReference type="Gene3D" id="1.25.40.10">
    <property type="entry name" value="Tetratricopeptide repeat domain"/>
    <property type="match status" value="1"/>
</dbReference>
<dbReference type="AlphaFoldDB" id="A0AAJ1R546"/>
<dbReference type="RefSeq" id="WP_250902060.1">
    <property type="nucleotide sequence ID" value="NZ_JAUHGV010000025.1"/>
</dbReference>
<dbReference type="Pfam" id="PF03417">
    <property type="entry name" value="AAT"/>
    <property type="match status" value="1"/>
</dbReference>
<dbReference type="PANTHER" id="PTHR35190">
    <property type="entry name" value="PROTEIN DCD1B"/>
    <property type="match status" value="1"/>
</dbReference>
<evidence type="ECO:0000256" key="1">
    <source>
        <dbReference type="PROSITE-ProRule" id="PRU00339"/>
    </source>
</evidence>
<name>A0AAJ1R546_9FLAO</name>
<dbReference type="EMBL" id="JAUHGV010000025">
    <property type="protein sequence ID" value="MDN4014201.1"/>
    <property type="molecule type" value="Genomic_DNA"/>
</dbReference>
<protein>
    <submittedName>
        <fullName evidence="4">C45 family autoproteolytic acyltransferase/hydrolase</fullName>
    </submittedName>
</protein>
<accession>A0AAJ1R546</accession>
<feature type="domain" description="Peptidase C45 hydrolase" evidence="3">
    <location>
        <begin position="230"/>
        <end position="425"/>
    </location>
</feature>
<dbReference type="PROSITE" id="PS50005">
    <property type="entry name" value="TPR"/>
    <property type="match status" value="1"/>
</dbReference>
<dbReference type="InterPro" id="IPR047803">
    <property type="entry name" value="DCD1A/B-like"/>
</dbReference>
<dbReference type="Proteomes" id="UP001225933">
    <property type="component" value="Unassembled WGS sequence"/>
</dbReference>
<keyword evidence="2" id="KW-1133">Transmembrane helix</keyword>
<proteinExistence type="predicted"/>
<dbReference type="InterPro" id="IPR005079">
    <property type="entry name" value="Peptidase_C45_hydrolase"/>
</dbReference>
<dbReference type="InterPro" id="IPR019734">
    <property type="entry name" value="TPR_rpt"/>
</dbReference>
<evidence type="ECO:0000313" key="4">
    <source>
        <dbReference type="EMBL" id="MDN4014201.1"/>
    </source>
</evidence>
<evidence type="ECO:0000259" key="3">
    <source>
        <dbReference type="Pfam" id="PF03417"/>
    </source>
</evidence>
<dbReference type="GO" id="GO:0016746">
    <property type="term" value="F:acyltransferase activity"/>
    <property type="evidence" value="ECO:0007669"/>
    <property type="project" value="UniProtKB-KW"/>
</dbReference>
<sequence>MKNSENDIPFVVIRNEMKWSEKSKLFFLRFLLRQNDKIQCFRSSGSLILIFLSLNLILFLNSCGIRKSIKHIPDVKQYSLDVPKVNKINDSTFSFNQNYLTKNKQQIWELYIQGNPLQLGYNNGALTQNLMQKQEEIFFSKIEGFVPSKFKQNLLRGFLKWYNRKMYLNVRENFQAEIYGMSQYSSDKYNFIAPKFLRSMYLHGAHDIGHAMQDLMMVGCTSLAVWNENTEDGDLLIGRNFDFYVGDDFAKNKIIEFVQPEDGIPYLSVTWAGMIGVVSGMNKEGITVTINAGKSKIPLTAKTPISLVTREILQYARTIDEAIAIAKKRKVFVSESILVGSANDKNAVIIEVSPDNFGVYKVKNTSRVLCTNHFQSEAYKNDKRNLEHIAESHSEYRYEKLQEFLAENKKLNPEKMAVILRDKSGLKGEKIGFGNEKAINQLIAHHAVIFSPQKKLVWVSANPYQLGEFVCYDLNEIFSDKRLKSGAFAKSELNIAKDPFLDSPEFKNYEQYKMMSGEVEKGIEGDVLLTDDFLPHYQSLNPDFWLVYFQAGKYYFSKKEYAKAKTEFEKALTKEITTVPDRKNVEKYLRKTVKKLK</sequence>
<evidence type="ECO:0000313" key="5">
    <source>
        <dbReference type="Proteomes" id="UP001225933"/>
    </source>
</evidence>
<keyword evidence="4" id="KW-0012">Acyltransferase</keyword>
<keyword evidence="2" id="KW-0472">Membrane</keyword>
<dbReference type="PANTHER" id="PTHR35190:SF2">
    <property type="entry name" value="PROTEIN DCD1B"/>
    <property type="match status" value="1"/>
</dbReference>
<dbReference type="NCBIfam" id="NF040521">
    <property type="entry name" value="C45_proenzyme"/>
    <property type="match status" value="1"/>
</dbReference>
<keyword evidence="2" id="KW-0812">Transmembrane</keyword>
<gene>
    <name evidence="4" type="ORF">QX233_17145</name>
</gene>
<dbReference type="InterPro" id="IPR011990">
    <property type="entry name" value="TPR-like_helical_dom_sf"/>
</dbReference>
<feature type="transmembrane region" description="Helical" evidence="2">
    <location>
        <begin position="40"/>
        <end position="60"/>
    </location>
</feature>